<protein>
    <submittedName>
        <fullName evidence="1">Uncharacterized protein</fullName>
    </submittedName>
</protein>
<evidence type="ECO:0000313" key="1">
    <source>
        <dbReference type="EMBL" id="GEC95010.1"/>
    </source>
</evidence>
<dbReference type="Proteomes" id="UP000318422">
    <property type="component" value="Unassembled WGS sequence"/>
</dbReference>
<name>A0A4Y4CWU5_ZOORA</name>
<accession>A0A4Y4CWU5</accession>
<dbReference type="SUPFAM" id="SSF56059">
    <property type="entry name" value="Glutathione synthetase ATP-binding domain-like"/>
    <property type="match status" value="1"/>
</dbReference>
<reference evidence="1 2" key="1">
    <citation type="submission" date="2019-06" db="EMBL/GenBank/DDBJ databases">
        <title>Whole genome shotgun sequence of Zoogloea ramigera NBRC 15342.</title>
        <authorList>
            <person name="Hosoyama A."/>
            <person name="Uohara A."/>
            <person name="Ohji S."/>
            <person name="Ichikawa N."/>
        </authorList>
    </citation>
    <scope>NUCLEOTIDE SEQUENCE [LARGE SCALE GENOMIC DNA]</scope>
    <source>
        <strain evidence="1 2">NBRC 15342</strain>
    </source>
</reference>
<evidence type="ECO:0000313" key="2">
    <source>
        <dbReference type="Proteomes" id="UP000318422"/>
    </source>
</evidence>
<sequence>MLQSSVPTSHHPFPGSRPVSAPAAVKSILAGFAAGGCAGMAEALNAGCQCVSLDRQALVAALARDPRDGALQAMLAESRPHLFSDSMAFVSARHVRRMAEVIAAIERVVALPAWQDTVLAWAPACARRASRAAGVFLGYDFHLAADGPRLIEINTNAGGGLLNAILGRAQRACCAEVAEAMGSGQGGAADLEARFVAMFRAEWAAERGNAPLRHVAIVDEAPQGQYLLPEFLLFQRLFEHHGIAASICDPTELSHGPQGLSLQGRPVDLVYNRLTDFAFDAPASAALRDAWLAGSVVITPHPRAHALYADKRNLVLLSSPDALRGLGADEASIALIQAGVPRTEVVSRDRADDFWARRRGLFFKPASGFGSRGAYRGDKLTRRVFDEIIAGDYIAQAFVPPSERRVEVAGAPVDLKMDLRNYVYRGEVQLVTARLYQGQTTNFRTPGGGFAPVLALPDGGAEPAAPCCQGH</sequence>
<keyword evidence="2" id="KW-1185">Reference proteome</keyword>
<comment type="caution">
    <text evidence="1">The sequence shown here is derived from an EMBL/GenBank/DDBJ whole genome shotgun (WGS) entry which is preliminary data.</text>
</comment>
<organism evidence="1 2">
    <name type="scientific">Zoogloea ramigera</name>
    <dbReference type="NCBI Taxonomy" id="350"/>
    <lineage>
        <taxon>Bacteria</taxon>
        <taxon>Pseudomonadati</taxon>
        <taxon>Pseudomonadota</taxon>
        <taxon>Betaproteobacteria</taxon>
        <taxon>Rhodocyclales</taxon>
        <taxon>Zoogloeaceae</taxon>
        <taxon>Zoogloea</taxon>
    </lineage>
</organism>
<dbReference type="EMBL" id="BJNV01000012">
    <property type="protein sequence ID" value="GEC95010.1"/>
    <property type="molecule type" value="Genomic_DNA"/>
</dbReference>
<dbReference type="AlphaFoldDB" id="A0A4Y4CWU5"/>
<gene>
    <name evidence="1" type="ORF">ZRA01_10830</name>
</gene>
<proteinExistence type="predicted"/>